<feature type="domain" description="UmuC" evidence="3">
    <location>
        <begin position="9"/>
        <end position="194"/>
    </location>
</feature>
<feature type="binding site" evidence="2">
    <location>
        <position position="13"/>
    </location>
    <ligand>
        <name>Mg(2+)</name>
        <dbReference type="ChEBI" id="CHEBI:18420"/>
    </ligand>
</feature>
<evidence type="ECO:0000313" key="5">
    <source>
        <dbReference type="Proteomes" id="UP001165962"/>
    </source>
</evidence>
<dbReference type="SUPFAM" id="SSF100879">
    <property type="entry name" value="Lesion bypass DNA polymerase (Y-family), little finger domain"/>
    <property type="match status" value="1"/>
</dbReference>
<dbReference type="Proteomes" id="UP001165962">
    <property type="component" value="Unassembled WGS sequence"/>
</dbReference>
<dbReference type="Gene3D" id="1.10.150.20">
    <property type="entry name" value="5' to 3' exonuclease, C-terminal subdomain"/>
    <property type="match status" value="1"/>
</dbReference>
<dbReference type="InterPro" id="IPR043128">
    <property type="entry name" value="Rev_trsase/Diguanyl_cyclase"/>
</dbReference>
<dbReference type="EMBL" id="JAAOIW010000022">
    <property type="protein sequence ID" value="NHN34798.1"/>
    <property type="molecule type" value="Genomic_DNA"/>
</dbReference>
<comment type="subcellular location">
    <subcellularLocation>
        <location evidence="2">Cytoplasm</location>
    </subcellularLocation>
</comment>
<comment type="cofactor">
    <cofactor evidence="2">
        <name>Mg(2+)</name>
        <dbReference type="ChEBI" id="CHEBI:18420"/>
    </cofactor>
    <text evidence="2">Binds 2 magnesium ions per subunit.</text>
</comment>
<dbReference type="PANTHER" id="PTHR11076">
    <property type="entry name" value="DNA REPAIR POLYMERASE UMUC / TRANSFERASE FAMILY MEMBER"/>
    <property type="match status" value="1"/>
</dbReference>
<reference evidence="4" key="1">
    <citation type="submission" date="2020-03" db="EMBL/GenBank/DDBJ databases">
        <title>Draft sequencing of Paenibacilllus sp. S3N08.</title>
        <authorList>
            <person name="Kim D.-U."/>
        </authorList>
    </citation>
    <scope>NUCLEOTIDE SEQUENCE</scope>
    <source>
        <strain evidence="4">S3N08</strain>
    </source>
</reference>
<feature type="site" description="Substrate discrimination" evidence="2">
    <location>
        <position position="18"/>
    </location>
</feature>
<comment type="catalytic activity">
    <reaction evidence="2">
        <text>DNA(n) + a 2'-deoxyribonucleoside 5'-triphosphate = DNA(n+1) + diphosphate</text>
        <dbReference type="Rhea" id="RHEA:22508"/>
        <dbReference type="Rhea" id="RHEA-COMP:17339"/>
        <dbReference type="Rhea" id="RHEA-COMP:17340"/>
        <dbReference type="ChEBI" id="CHEBI:33019"/>
        <dbReference type="ChEBI" id="CHEBI:61560"/>
        <dbReference type="ChEBI" id="CHEBI:173112"/>
        <dbReference type="EC" id="2.7.7.7"/>
    </reaction>
</comment>
<accession>A0ABX0JJ57</accession>
<dbReference type="Pfam" id="PF11799">
    <property type="entry name" value="IMS_C"/>
    <property type="match status" value="1"/>
</dbReference>
<keyword evidence="2" id="KW-0963">Cytoplasm</keyword>
<protein>
    <recommendedName>
        <fullName evidence="2">DNA polymerase IV</fullName>
        <shortName evidence="2">Pol IV</shortName>
        <ecNumber evidence="2">2.7.7.7</ecNumber>
    </recommendedName>
</protein>
<comment type="function">
    <text evidence="2">Poorly processive, error-prone DNA polymerase involved in untargeted mutagenesis. Copies undamaged DNA at stalled replication forks, which arise in vivo from mismatched or misaligned primer ends. These misaligned primers can be extended by PolIV. Exhibits no 3'-5' exonuclease (proofreading) activity. May be involved in translesional synthesis, in conjunction with the beta clamp from PolIII.</text>
</comment>
<organism evidence="4 5">
    <name type="scientific">Paenibacillus agricola</name>
    <dbReference type="NCBI Taxonomy" id="2716264"/>
    <lineage>
        <taxon>Bacteria</taxon>
        <taxon>Bacillati</taxon>
        <taxon>Bacillota</taxon>
        <taxon>Bacilli</taxon>
        <taxon>Bacillales</taxon>
        <taxon>Paenibacillaceae</taxon>
        <taxon>Paenibacillus</taxon>
    </lineage>
</organism>
<dbReference type="Gene3D" id="3.40.1170.60">
    <property type="match status" value="1"/>
</dbReference>
<dbReference type="PANTHER" id="PTHR11076:SF35">
    <property type="entry name" value="DNA REPAIR PROTEIN HOMOLOG YOBH"/>
    <property type="match status" value="1"/>
</dbReference>
<keyword evidence="2" id="KW-0238">DNA-binding</keyword>
<comment type="caution">
    <text evidence="4">The sequence shown here is derived from an EMBL/GenBank/DDBJ whole genome shotgun (WGS) entry which is preliminary data.</text>
</comment>
<dbReference type="GO" id="GO:0003887">
    <property type="term" value="F:DNA-directed DNA polymerase activity"/>
    <property type="evidence" value="ECO:0007669"/>
    <property type="project" value="UniProtKB-EC"/>
</dbReference>
<dbReference type="Gene3D" id="3.30.1490.100">
    <property type="entry name" value="DNA polymerase, Y-family, little finger domain"/>
    <property type="match status" value="1"/>
</dbReference>
<keyword evidence="2" id="KW-0239">DNA-directed DNA polymerase</keyword>
<feature type="binding site" evidence="2">
    <location>
        <position position="109"/>
    </location>
    <ligand>
        <name>Mg(2+)</name>
        <dbReference type="ChEBI" id="CHEBI:18420"/>
    </ligand>
</feature>
<feature type="active site" evidence="2">
    <location>
        <position position="110"/>
    </location>
</feature>
<sequence>MFCMKDKVICLIDCEAFYASVEKASHPEYTGKPLAVAGDPSRRSGVILSACPIAKGYGVATAERLGEALSKCPDLIIVKPRMQMYIDVSLRITEIYESFTDLVEIFSIDESFLDVTDSVGMFGSPEEMAKQIQIQVMLATGVKVRFGVSSTKMIAKLACDHFGKKNAEGIYIMNKETIADDLWKLPIEKMFGVAGRMTQHFFRLGVHTIEELAQTPLPKLKSMLRTRFGKNADIHATLLWQTANGIDDSKVTPSTHRVAPKSISHMMTLPFEFIREDQIDTILLELTEEICRDARRKGYMGSTITVGCMCSPYDAPTGFSRQMTMPDPTNITNTVYEAARKLFYQFWDGMPVRRAGVTISGLIEDTDYQLTMFEDQERQRALEKATDSIKDRFGSAAIARASSFGAAGKAKHRALIIGGHYK</sequence>
<dbReference type="NCBIfam" id="NF002848">
    <property type="entry name" value="PRK03103.1"/>
    <property type="match status" value="1"/>
</dbReference>
<proteinExistence type="inferred from homology"/>
<comment type="similarity">
    <text evidence="1 2">Belongs to the DNA polymerase type-Y family.</text>
</comment>
<dbReference type="EC" id="2.7.7.7" evidence="2"/>
<keyword evidence="2" id="KW-0235">DNA replication</keyword>
<dbReference type="SUPFAM" id="SSF56672">
    <property type="entry name" value="DNA/RNA polymerases"/>
    <property type="match status" value="1"/>
</dbReference>
<dbReference type="HAMAP" id="MF_01113">
    <property type="entry name" value="DNApol_IV"/>
    <property type="match status" value="1"/>
</dbReference>
<name>A0ABX0JJ57_9BACL</name>
<keyword evidence="2 4" id="KW-0548">Nucleotidyltransferase</keyword>
<dbReference type="InterPro" id="IPR001126">
    <property type="entry name" value="UmuC"/>
</dbReference>
<gene>
    <name evidence="2" type="primary">dinB</name>
    <name evidence="4" type="ORF">G9U52_34200</name>
</gene>
<dbReference type="Pfam" id="PF00817">
    <property type="entry name" value="IMS"/>
    <property type="match status" value="1"/>
</dbReference>
<keyword evidence="2" id="KW-0515">Mutator protein</keyword>
<dbReference type="CDD" id="cd03586">
    <property type="entry name" value="PolY_Pol_IV_kappa"/>
    <property type="match status" value="1"/>
</dbReference>
<dbReference type="InterPro" id="IPR022880">
    <property type="entry name" value="DNApol_IV"/>
</dbReference>
<dbReference type="InterPro" id="IPR036775">
    <property type="entry name" value="DNA_pol_Y-fam_lit_finger_sf"/>
</dbReference>
<keyword evidence="2" id="KW-0227">DNA damage</keyword>
<comment type="subunit">
    <text evidence="2">Monomer.</text>
</comment>
<dbReference type="InterPro" id="IPR050116">
    <property type="entry name" value="DNA_polymerase-Y"/>
</dbReference>
<keyword evidence="2" id="KW-0234">DNA repair</keyword>
<keyword evidence="5" id="KW-1185">Reference proteome</keyword>
<dbReference type="InterPro" id="IPR017961">
    <property type="entry name" value="DNA_pol_Y-fam_little_finger"/>
</dbReference>
<evidence type="ECO:0000259" key="3">
    <source>
        <dbReference type="PROSITE" id="PS50173"/>
    </source>
</evidence>
<dbReference type="PROSITE" id="PS50173">
    <property type="entry name" value="UMUC"/>
    <property type="match status" value="1"/>
</dbReference>
<evidence type="ECO:0000256" key="2">
    <source>
        <dbReference type="HAMAP-Rule" id="MF_01113"/>
    </source>
</evidence>
<dbReference type="Gene3D" id="3.30.70.270">
    <property type="match status" value="1"/>
</dbReference>
<keyword evidence="2" id="KW-0479">Metal-binding</keyword>
<keyword evidence="2" id="KW-0460">Magnesium</keyword>
<evidence type="ECO:0000256" key="1">
    <source>
        <dbReference type="ARBA" id="ARBA00010945"/>
    </source>
</evidence>
<evidence type="ECO:0000313" key="4">
    <source>
        <dbReference type="EMBL" id="NHN34798.1"/>
    </source>
</evidence>
<keyword evidence="2 4" id="KW-0808">Transferase</keyword>
<dbReference type="InterPro" id="IPR043502">
    <property type="entry name" value="DNA/RNA_pol_sf"/>
</dbReference>